<protein>
    <submittedName>
        <fullName evidence="1">Uncharacterized protein</fullName>
    </submittedName>
</protein>
<evidence type="ECO:0000313" key="1">
    <source>
        <dbReference type="EMBL" id="KKK98775.1"/>
    </source>
</evidence>
<sequence length="115" mass="12741">MTDRRGFLAAMAALFAGVALPEPLWEPVREAIWVPPSYPYPLSAAELDRAMKLIFSKPITDSILKDSELLAAIENDWQLTVEDCLPGPSIEHGHYWTLPVGPGWTFEVPRHVASG</sequence>
<dbReference type="PROSITE" id="PS51318">
    <property type="entry name" value="TAT"/>
    <property type="match status" value="1"/>
</dbReference>
<gene>
    <name evidence="1" type="ORF">LCGC14_2639420</name>
</gene>
<accession>A0A0F9AKF2</accession>
<comment type="caution">
    <text evidence="1">The sequence shown here is derived from an EMBL/GenBank/DDBJ whole genome shotgun (WGS) entry which is preliminary data.</text>
</comment>
<dbReference type="AlphaFoldDB" id="A0A0F9AKF2"/>
<reference evidence="1" key="1">
    <citation type="journal article" date="2015" name="Nature">
        <title>Complex archaea that bridge the gap between prokaryotes and eukaryotes.</title>
        <authorList>
            <person name="Spang A."/>
            <person name="Saw J.H."/>
            <person name="Jorgensen S.L."/>
            <person name="Zaremba-Niedzwiedzka K."/>
            <person name="Martijn J."/>
            <person name="Lind A.E."/>
            <person name="van Eijk R."/>
            <person name="Schleper C."/>
            <person name="Guy L."/>
            <person name="Ettema T.J."/>
        </authorList>
    </citation>
    <scope>NUCLEOTIDE SEQUENCE</scope>
</reference>
<dbReference type="InterPro" id="IPR006311">
    <property type="entry name" value="TAT_signal"/>
</dbReference>
<dbReference type="EMBL" id="LAZR01045480">
    <property type="protein sequence ID" value="KKK98775.1"/>
    <property type="molecule type" value="Genomic_DNA"/>
</dbReference>
<proteinExistence type="predicted"/>
<name>A0A0F9AKF2_9ZZZZ</name>
<organism evidence="1">
    <name type="scientific">marine sediment metagenome</name>
    <dbReference type="NCBI Taxonomy" id="412755"/>
    <lineage>
        <taxon>unclassified sequences</taxon>
        <taxon>metagenomes</taxon>
        <taxon>ecological metagenomes</taxon>
    </lineage>
</organism>